<dbReference type="Proteomes" id="UP001152799">
    <property type="component" value="Chromosome 9"/>
</dbReference>
<feature type="compositionally biased region" description="Polar residues" evidence="1">
    <location>
        <begin position="455"/>
        <end position="464"/>
    </location>
</feature>
<feature type="region of interest" description="Disordered" evidence="1">
    <location>
        <begin position="281"/>
        <end position="616"/>
    </location>
</feature>
<name>A0A9N9MZM6_9CUCU</name>
<dbReference type="EMBL" id="OU892285">
    <property type="protein sequence ID" value="CAG9773173.1"/>
    <property type="molecule type" value="Genomic_DNA"/>
</dbReference>
<proteinExistence type="predicted"/>
<feature type="compositionally biased region" description="Polar residues" evidence="1">
    <location>
        <begin position="577"/>
        <end position="589"/>
    </location>
</feature>
<organism evidence="3 4">
    <name type="scientific">Ceutorhynchus assimilis</name>
    <name type="common">cabbage seed weevil</name>
    <dbReference type="NCBI Taxonomy" id="467358"/>
    <lineage>
        <taxon>Eukaryota</taxon>
        <taxon>Metazoa</taxon>
        <taxon>Ecdysozoa</taxon>
        <taxon>Arthropoda</taxon>
        <taxon>Hexapoda</taxon>
        <taxon>Insecta</taxon>
        <taxon>Pterygota</taxon>
        <taxon>Neoptera</taxon>
        <taxon>Endopterygota</taxon>
        <taxon>Coleoptera</taxon>
        <taxon>Polyphaga</taxon>
        <taxon>Cucujiformia</taxon>
        <taxon>Curculionidae</taxon>
        <taxon>Ceutorhynchinae</taxon>
        <taxon>Ceutorhynchus</taxon>
    </lineage>
</organism>
<keyword evidence="2" id="KW-0732">Signal</keyword>
<gene>
    <name evidence="3" type="ORF">CEUTPL_LOCUS13571</name>
</gene>
<feature type="region of interest" description="Disordered" evidence="1">
    <location>
        <begin position="254"/>
        <end position="273"/>
    </location>
</feature>
<feature type="compositionally biased region" description="Polar residues" evidence="1">
    <location>
        <begin position="516"/>
        <end position="528"/>
    </location>
</feature>
<evidence type="ECO:0000313" key="3">
    <source>
        <dbReference type="EMBL" id="CAG9773173.1"/>
    </source>
</evidence>
<feature type="compositionally biased region" description="Polar residues" evidence="1">
    <location>
        <begin position="334"/>
        <end position="346"/>
    </location>
</feature>
<feature type="region of interest" description="Disordered" evidence="1">
    <location>
        <begin position="88"/>
        <end position="121"/>
    </location>
</feature>
<dbReference type="AlphaFoldDB" id="A0A9N9MZM6"/>
<protein>
    <submittedName>
        <fullName evidence="3">Uncharacterized protein</fullName>
    </submittedName>
</protein>
<feature type="signal peptide" evidence="2">
    <location>
        <begin position="1"/>
        <end position="22"/>
    </location>
</feature>
<feature type="compositionally biased region" description="Polar residues" evidence="1">
    <location>
        <begin position="394"/>
        <end position="406"/>
    </location>
</feature>
<dbReference type="OrthoDB" id="6781129at2759"/>
<feature type="compositionally biased region" description="Pro residues" evidence="1">
    <location>
        <begin position="108"/>
        <end position="121"/>
    </location>
</feature>
<keyword evidence="4" id="KW-1185">Reference proteome</keyword>
<evidence type="ECO:0000256" key="1">
    <source>
        <dbReference type="SAM" id="MobiDB-lite"/>
    </source>
</evidence>
<accession>A0A9N9MZM6</accession>
<reference evidence="3" key="1">
    <citation type="submission" date="2022-01" db="EMBL/GenBank/DDBJ databases">
        <authorList>
            <person name="King R."/>
        </authorList>
    </citation>
    <scope>NUCLEOTIDE SEQUENCE</scope>
</reference>
<feature type="chain" id="PRO_5040175071" evidence="2">
    <location>
        <begin position="23"/>
        <end position="641"/>
    </location>
</feature>
<evidence type="ECO:0000256" key="2">
    <source>
        <dbReference type="SAM" id="SignalP"/>
    </source>
</evidence>
<sequence length="641" mass="70302">MFLQNLDFFLCILLEVLQIFTSIRICSYCFSGPTFSKMVFLHSFLLFDFETANHVKRFSEKETTLLQLQNLLDEAILKEIFSSIRKQERNSTSKEATPKPPTILNSKPKPPSKPLSPKPPIPSFEDRFQEIAITPNKSPLEYNPQKPSFAGSFSNGQLSQLIPPGNPLPTSKTTFEDRIQQINHLKSDKKNPIIQPVKPWPTNHFTIIFEDKFQEIITSTTTQRPFAGQSTNVQLSQLADDSIPTFEDKFQEVLPSSSKSPLEYNGQRPSFASQFSNGQLSQLIPSRNPLPAGPSSSVPVKDRFEDDSEEPQIALPTATKSPLEYHGQRPSFAGQFSNGQPSQLVPSNPLPAGSSSFIPVKDRFEDDNDEPQIASSTTTKSPLEYHGQKPSFAGQFSNGQPSQLIPSGNPLPAGPLSSVPVKDRFEDDSEEPQIDLSTTTKSPLEYHGQKPSFAGQFSNGQPSQLVPFGNPLPPGPSSSVPVKDRFEDDNDEPQIALSTTTKSPLEYHGQRPSFAGQFSNGQPSQLIPSGNPLPAGPSSSVPVKDRFEDDSEEPQIDLSTTIKSPLEYHGQKPSFAGQFSNGQPSQLIPSGNPLPAGPSKSVPVKDLSEENDEHAKAVSIANESSLENILVKPRPVISKMS</sequence>
<evidence type="ECO:0000313" key="4">
    <source>
        <dbReference type="Proteomes" id="UP001152799"/>
    </source>
</evidence>